<comment type="subcellular location">
    <subcellularLocation>
        <location evidence="1">Secreted</location>
    </subcellularLocation>
</comment>
<gene>
    <name evidence="3" type="ORF">I2H38_20300</name>
</gene>
<dbReference type="PROSITE" id="PS00330">
    <property type="entry name" value="HEMOLYSIN_CALCIUM"/>
    <property type="match status" value="3"/>
</dbReference>
<dbReference type="PANTHER" id="PTHR38340">
    <property type="entry name" value="S-LAYER PROTEIN"/>
    <property type="match status" value="1"/>
</dbReference>
<dbReference type="Pfam" id="PF00353">
    <property type="entry name" value="HemolysinCabind"/>
    <property type="match status" value="5"/>
</dbReference>
<dbReference type="Proteomes" id="UP000599312">
    <property type="component" value="Unassembled WGS sequence"/>
</dbReference>
<sequence length="773" mass="78908">MSQLIPSGPERVFNGVNNSAITALNNGTFLAVWGRSKAAGGNEVVGQILNADGSLSGAAFVIDANAGAFVPSFTATALSNGRFVVAWLDFDGTSTTLIKSRIFKADAKPAGDIITVGYGGELEFPKITALDGGRYAISYANEGKLRSSFFDSEGNASSDEVLSEKTSMPSVATLTTGAYVTISLAPAADDQPGSDLWAYIRTPTSIKKVTLLHLDDFSSPPSVTALTDGRFLVVWDNGSSAGNQLKAQIFDDSGRAVGGGINVYQKDNTTLSSPVVKTLSDGGFAIAFMRFDTQSDVLVATYSKTGALVNSASVVGQKTADSQEDPSIAALADGRYVVSWVDKSSSETKTAFQIFDSREAGINLAGTDEDDQFIGTSYGDTLSGGGGDDLLYGYGGNDILIGGSGRDTLIGGKGDDIYYLTPGDVVIEEHGGGRDTIIVGYSATLGNDTEVEVLQASTGTLALTLGGANMNDTLIGNDGANTLDGGSGNDTMQGGGGNDVYYVDSAGDLVVETASGGASDKVITSVSYTLADHVEQLVAAGSASISLTGTSAADTITGNEGANVIAGAAGADTIDGAGGDDNIDGGLGADAIIGGLGNDTITGGADNDTLDGAGGDDKIDGGLGADAIIGGLGNDTITGGADNDTIDGGFDNDVISGGLGKDVLTGGAGKDTFLFDAKLNAKTNLDQIVDFNVKDDTIQLAKSVFSKITKKGFLAKTAFWVGAKAHDKDDRIIYDKKKGVLYYDADGDGKGAAVAFATVSKNLKMTEKDFFIV</sequence>
<comment type="caution">
    <text evidence="3">The sequence shown here is derived from an EMBL/GenBank/DDBJ whole genome shotgun (WGS) entry which is preliminary data.</text>
</comment>
<dbReference type="GO" id="GO:0005509">
    <property type="term" value="F:calcium ion binding"/>
    <property type="evidence" value="ECO:0007669"/>
    <property type="project" value="InterPro"/>
</dbReference>
<dbReference type="InterPro" id="IPR001343">
    <property type="entry name" value="Hemolysn_Ca-bd"/>
</dbReference>
<dbReference type="AlphaFoldDB" id="A0A931FUK5"/>
<proteinExistence type="predicted"/>
<reference evidence="3" key="1">
    <citation type="submission" date="2020-11" db="EMBL/GenBank/DDBJ databases">
        <authorList>
            <person name="Kim M.K."/>
        </authorList>
    </citation>
    <scope>NUCLEOTIDE SEQUENCE</scope>
    <source>
        <strain evidence="3">BT350</strain>
    </source>
</reference>
<evidence type="ECO:0000313" key="4">
    <source>
        <dbReference type="Proteomes" id="UP000599312"/>
    </source>
</evidence>
<evidence type="ECO:0000256" key="2">
    <source>
        <dbReference type="ARBA" id="ARBA00022525"/>
    </source>
</evidence>
<protein>
    <submittedName>
        <fullName evidence="3">Calcium-binding protein</fullName>
    </submittedName>
</protein>
<dbReference type="Gene3D" id="2.150.10.10">
    <property type="entry name" value="Serralysin-like metalloprotease, C-terminal"/>
    <property type="match status" value="3"/>
</dbReference>
<dbReference type="EMBL" id="JADQDO010000021">
    <property type="protein sequence ID" value="MBF9235701.1"/>
    <property type="molecule type" value="Genomic_DNA"/>
</dbReference>
<dbReference type="PRINTS" id="PR00313">
    <property type="entry name" value="CABNDNGRPT"/>
</dbReference>
<organism evidence="3 4">
    <name type="scientific">Microvirga alba</name>
    <dbReference type="NCBI Taxonomy" id="2791025"/>
    <lineage>
        <taxon>Bacteria</taxon>
        <taxon>Pseudomonadati</taxon>
        <taxon>Pseudomonadota</taxon>
        <taxon>Alphaproteobacteria</taxon>
        <taxon>Hyphomicrobiales</taxon>
        <taxon>Methylobacteriaceae</taxon>
        <taxon>Microvirga</taxon>
    </lineage>
</organism>
<dbReference type="RefSeq" id="WP_196273694.1">
    <property type="nucleotide sequence ID" value="NZ_JADQDO010000021.1"/>
</dbReference>
<dbReference type="InterPro" id="IPR050557">
    <property type="entry name" value="RTX_toxin/Mannuronan_C5-epim"/>
</dbReference>
<dbReference type="SUPFAM" id="SSF51120">
    <property type="entry name" value="beta-Roll"/>
    <property type="match status" value="3"/>
</dbReference>
<evidence type="ECO:0000313" key="3">
    <source>
        <dbReference type="EMBL" id="MBF9235701.1"/>
    </source>
</evidence>
<evidence type="ECO:0000256" key="1">
    <source>
        <dbReference type="ARBA" id="ARBA00004613"/>
    </source>
</evidence>
<dbReference type="InterPro" id="IPR018511">
    <property type="entry name" value="Hemolysin-typ_Ca-bd_CS"/>
</dbReference>
<dbReference type="GO" id="GO:0005576">
    <property type="term" value="C:extracellular region"/>
    <property type="evidence" value="ECO:0007669"/>
    <property type="project" value="UniProtKB-SubCell"/>
</dbReference>
<dbReference type="PANTHER" id="PTHR38340:SF1">
    <property type="entry name" value="S-LAYER PROTEIN"/>
    <property type="match status" value="1"/>
</dbReference>
<name>A0A931FUK5_9HYPH</name>
<keyword evidence="4" id="KW-1185">Reference proteome</keyword>
<dbReference type="InterPro" id="IPR011049">
    <property type="entry name" value="Serralysin-like_metalloprot_C"/>
</dbReference>
<accession>A0A931FUK5</accession>
<keyword evidence="2" id="KW-0964">Secreted</keyword>